<dbReference type="OrthoDB" id="8781943at2"/>
<evidence type="ECO:0008006" key="6">
    <source>
        <dbReference type="Google" id="ProtNLM"/>
    </source>
</evidence>
<proteinExistence type="predicted"/>
<keyword evidence="1" id="KW-0472">Membrane</keyword>
<evidence type="ECO:0000313" key="4">
    <source>
        <dbReference type="Proteomes" id="UP000294359"/>
    </source>
</evidence>
<feature type="transmembrane region" description="Helical" evidence="1">
    <location>
        <begin position="36"/>
        <end position="61"/>
    </location>
</feature>
<keyword evidence="1" id="KW-1133">Transmembrane helix</keyword>
<evidence type="ECO:0000313" key="2">
    <source>
        <dbReference type="EMBL" id="GGY86256.1"/>
    </source>
</evidence>
<evidence type="ECO:0000256" key="1">
    <source>
        <dbReference type="SAM" id="Phobius"/>
    </source>
</evidence>
<reference evidence="2" key="1">
    <citation type="journal article" date="2014" name="Int. J. Syst. Evol. Microbiol.">
        <title>Complete genome sequence of Corynebacterium casei LMG S-19264T (=DSM 44701T), isolated from a smear-ripened cheese.</title>
        <authorList>
            <consortium name="US DOE Joint Genome Institute (JGI-PGF)"/>
            <person name="Walter F."/>
            <person name="Albersmeier A."/>
            <person name="Kalinowski J."/>
            <person name="Ruckert C."/>
        </authorList>
    </citation>
    <scope>NUCLEOTIDE SEQUENCE</scope>
    <source>
        <strain evidence="2">KCTC 12344</strain>
    </source>
</reference>
<keyword evidence="1" id="KW-0812">Transmembrane</keyword>
<evidence type="ECO:0000313" key="3">
    <source>
        <dbReference type="EMBL" id="QBQ38984.1"/>
    </source>
</evidence>
<dbReference type="EMBL" id="CP038026">
    <property type="protein sequence ID" value="QBQ38984.1"/>
    <property type="molecule type" value="Genomic_DNA"/>
</dbReference>
<dbReference type="AlphaFoldDB" id="A0A4P7BJA1"/>
<dbReference type="Proteomes" id="UP000619512">
    <property type="component" value="Unassembled WGS sequence"/>
</dbReference>
<evidence type="ECO:0000313" key="5">
    <source>
        <dbReference type="Proteomes" id="UP000619512"/>
    </source>
</evidence>
<organism evidence="2 5">
    <name type="scientific">Pseudoduganella plicata</name>
    <dbReference type="NCBI Taxonomy" id="321984"/>
    <lineage>
        <taxon>Bacteria</taxon>
        <taxon>Pseudomonadati</taxon>
        <taxon>Pseudomonadota</taxon>
        <taxon>Betaproteobacteria</taxon>
        <taxon>Burkholderiales</taxon>
        <taxon>Oxalobacteraceae</taxon>
        <taxon>Telluria group</taxon>
        <taxon>Pseudoduganella</taxon>
    </lineage>
</organism>
<reference evidence="2" key="3">
    <citation type="submission" date="2022-12" db="EMBL/GenBank/DDBJ databases">
        <authorList>
            <person name="Sun Q."/>
            <person name="Kim S."/>
        </authorList>
    </citation>
    <scope>NUCLEOTIDE SEQUENCE</scope>
    <source>
        <strain evidence="2">KCTC 12344</strain>
    </source>
</reference>
<accession>A0A4P7BJA1</accession>
<dbReference type="EMBL" id="BMWW01000003">
    <property type="protein sequence ID" value="GGY86256.1"/>
    <property type="molecule type" value="Genomic_DNA"/>
</dbReference>
<keyword evidence="4" id="KW-1185">Reference proteome</keyword>
<dbReference type="Proteomes" id="UP000294359">
    <property type="component" value="Chromosome"/>
</dbReference>
<gene>
    <name evidence="3" type="ORF">E1742_24660</name>
    <name evidence="2" type="ORF">GCM10007388_19310</name>
</gene>
<protein>
    <recommendedName>
        <fullName evidence="6">DUF2970 domain-containing protein</fullName>
    </recommendedName>
</protein>
<dbReference type="RefSeq" id="WP_134387678.1">
    <property type="nucleotide sequence ID" value="NZ_BMWW01000003.1"/>
</dbReference>
<sequence>MNRMVWGWTIALGLLLARIGYTELEAADAVLPEWSILMLVTGGLTAGLLGVTGLLGLLGWVPQPGARLGDQ</sequence>
<name>A0A4P7BJA1_9BURK</name>
<reference evidence="3 4" key="2">
    <citation type="submission" date="2019-03" db="EMBL/GenBank/DDBJ databases">
        <title>Draft Genome Sequences of Six Type Strains of the Genus Massilia.</title>
        <authorList>
            <person name="Miess H."/>
            <person name="Frediansyhah A."/>
            <person name="Gross H."/>
        </authorList>
    </citation>
    <scope>NUCLEOTIDE SEQUENCE [LARGE SCALE GENOMIC DNA]</scope>
    <source>
        <strain evidence="3 4">DSM 17505</strain>
    </source>
</reference>